<dbReference type="Pfam" id="PF00342">
    <property type="entry name" value="PGI"/>
    <property type="match status" value="1"/>
</dbReference>
<reference evidence="9" key="1">
    <citation type="journal article" date="2017" name="PLoS ONE">
        <title>Loss of genes related to Nucleotide Excision Repair (NER) and implications for reductive genome evolution in symbionts of deep-sea vesicomyid clams.</title>
        <authorList>
            <person name="Shimamura S."/>
            <person name="Kaneko T."/>
            <person name="Ozawa G."/>
            <person name="Nishino-Matsumoto M."/>
            <person name="Koshiishi T."/>
            <person name="Takaki Y."/>
            <person name="Kato C."/>
            <person name="Takai K."/>
            <person name="Yoshida T."/>
            <person name="Fujikura K."/>
            <person name="Barry J.P."/>
            <person name="Maruyama T."/>
        </authorList>
    </citation>
    <scope>NUCLEOTIDE SEQUENCE</scope>
</reference>
<dbReference type="PANTHER" id="PTHR11469:SF1">
    <property type="entry name" value="GLUCOSE-6-PHOSPHATE ISOMERASE"/>
    <property type="match status" value="1"/>
</dbReference>
<evidence type="ECO:0000256" key="8">
    <source>
        <dbReference type="RuleBase" id="RU000612"/>
    </source>
</evidence>
<feature type="active site" evidence="7">
    <location>
        <position position="401"/>
    </location>
</feature>
<dbReference type="PRINTS" id="PR00662">
    <property type="entry name" value="G6PISOMERASE"/>
</dbReference>
<evidence type="ECO:0000256" key="1">
    <source>
        <dbReference type="ARBA" id="ARBA00004926"/>
    </source>
</evidence>
<dbReference type="InterPro" id="IPR001672">
    <property type="entry name" value="G6P_Isomerase"/>
</dbReference>
<dbReference type="GO" id="GO:0006096">
    <property type="term" value="P:glycolytic process"/>
    <property type="evidence" value="ECO:0007669"/>
    <property type="project" value="UniProtKB-UniRule"/>
</dbReference>
<dbReference type="PROSITE" id="PS51463">
    <property type="entry name" value="P_GLUCOSE_ISOMERASE_3"/>
    <property type="match status" value="1"/>
</dbReference>
<dbReference type="PANTHER" id="PTHR11469">
    <property type="entry name" value="GLUCOSE-6-PHOSPHATE ISOMERASE"/>
    <property type="match status" value="1"/>
</dbReference>
<evidence type="ECO:0000313" key="9">
    <source>
        <dbReference type="EMBL" id="BAW83389.1"/>
    </source>
</evidence>
<dbReference type="GO" id="GO:0005829">
    <property type="term" value="C:cytosol"/>
    <property type="evidence" value="ECO:0007669"/>
    <property type="project" value="TreeGrafter"/>
</dbReference>
<feature type="active site" description="Proton donor" evidence="7">
    <location>
        <position position="258"/>
    </location>
</feature>
<dbReference type="NCBIfam" id="NF003016">
    <property type="entry name" value="PRK03868.1"/>
    <property type="match status" value="1"/>
</dbReference>
<gene>
    <name evidence="7 9" type="primary">pgi</name>
</gene>
<comment type="catalytic activity">
    <reaction evidence="6 7 8">
        <text>alpha-D-glucose 6-phosphate = beta-D-fructose 6-phosphate</text>
        <dbReference type="Rhea" id="RHEA:11816"/>
        <dbReference type="ChEBI" id="CHEBI:57634"/>
        <dbReference type="ChEBI" id="CHEBI:58225"/>
        <dbReference type="EC" id="5.3.1.9"/>
    </reaction>
</comment>
<keyword evidence="7" id="KW-0963">Cytoplasm</keyword>
<dbReference type="InterPro" id="IPR035482">
    <property type="entry name" value="SIS_PGI_2"/>
</dbReference>
<dbReference type="EMBL" id="LC090383">
    <property type="protein sequence ID" value="BAW83389.1"/>
    <property type="molecule type" value="Genomic_DNA"/>
</dbReference>
<comment type="similarity">
    <text evidence="2 7 8">Belongs to the GPI family.</text>
</comment>
<dbReference type="InterPro" id="IPR035476">
    <property type="entry name" value="SIS_PGI_1"/>
</dbReference>
<sequence length="412" mass="46645">MINILDFDSEFDPSLLDRIVNEKKKIGYYNLPNQDTTYINHYLKQLNERQNLNSISDIVVIGIGGSSLGAKAVYHFIRPIRQLKRNLHFMDSTDPITIANICNSLNIGSTHFIVISKSGSTIETIAIYKHILAITKTIQLSHFPFTFITGKSSLLAQHARKVNGLIINIQQNIGGRFSLLSSAGIIPLALTGTKIDCLLKGAAKIKDSFFNQGYMQNLLLKKATFYANNASNYNINALFSYTDSLKYFNDWYAQLWGESLGKKQKNSVFHVGLTPIGLTGPKDQHSFLQLLYEGIRDKSVTFIKLKTFENHQKIPNITLEKLETFNLINQVKFSTLINMQADAIIESLKKHTRIPLDEITLQKQDEFSIGQLIYYYELLTSLVGNLLNINTYNQPGVEFGKNILIKKLQQQL</sequence>
<comment type="function">
    <text evidence="7">Catalyzes the reversible isomerization of glucose-6-phosphate to fructose-6-phosphate.</text>
</comment>
<dbReference type="InterPro" id="IPR046348">
    <property type="entry name" value="SIS_dom_sf"/>
</dbReference>
<dbReference type="SUPFAM" id="SSF53697">
    <property type="entry name" value="SIS domain"/>
    <property type="match status" value="1"/>
</dbReference>
<evidence type="ECO:0000256" key="5">
    <source>
        <dbReference type="ARBA" id="ARBA00023235"/>
    </source>
</evidence>
<organism evidence="9">
    <name type="scientific">Phreagena kilmeri symbiont</name>
    <dbReference type="NCBI Taxonomy" id="882655"/>
    <lineage>
        <taxon>Bacteria</taxon>
    </lineage>
</organism>
<dbReference type="CDD" id="cd05016">
    <property type="entry name" value="SIS_PGI_2"/>
    <property type="match status" value="1"/>
</dbReference>
<dbReference type="UniPathway" id="UPA00138"/>
<evidence type="ECO:0000256" key="6">
    <source>
        <dbReference type="ARBA" id="ARBA00029321"/>
    </source>
</evidence>
<dbReference type="HAMAP" id="MF_00473">
    <property type="entry name" value="G6P_isomerase"/>
    <property type="match status" value="1"/>
</dbReference>
<dbReference type="GO" id="GO:0051156">
    <property type="term" value="P:glucose 6-phosphate metabolic process"/>
    <property type="evidence" value="ECO:0007669"/>
    <property type="project" value="TreeGrafter"/>
</dbReference>
<dbReference type="GO" id="GO:0004347">
    <property type="term" value="F:glucose-6-phosphate isomerase activity"/>
    <property type="evidence" value="ECO:0007669"/>
    <property type="project" value="UniProtKB-UniRule"/>
</dbReference>
<evidence type="ECO:0000256" key="4">
    <source>
        <dbReference type="ARBA" id="ARBA00023152"/>
    </source>
</evidence>
<dbReference type="UniPathway" id="UPA00109">
    <property type="reaction ID" value="UER00181"/>
</dbReference>
<comment type="subcellular location">
    <subcellularLocation>
        <location evidence="7">Cytoplasm</location>
    </subcellularLocation>
</comment>
<dbReference type="GO" id="GO:0006094">
    <property type="term" value="P:gluconeogenesis"/>
    <property type="evidence" value="ECO:0007669"/>
    <property type="project" value="UniProtKB-UniRule"/>
</dbReference>
<feature type="active site" evidence="7">
    <location>
        <position position="285"/>
    </location>
</feature>
<dbReference type="EC" id="5.3.1.9" evidence="7"/>
<protein>
    <recommendedName>
        <fullName evidence="7">Glucose-6-phosphate isomerase</fullName>
        <shortName evidence="7">GPI</shortName>
        <ecNumber evidence="7">5.3.1.9</ecNumber>
    </recommendedName>
    <alternativeName>
        <fullName evidence="7">Phosphoglucose isomerase</fullName>
        <shortName evidence="7">PGI</shortName>
    </alternativeName>
    <alternativeName>
        <fullName evidence="7">Phosphohexose isomerase</fullName>
        <shortName evidence="7">PHI</shortName>
    </alternativeName>
</protein>
<evidence type="ECO:0000256" key="3">
    <source>
        <dbReference type="ARBA" id="ARBA00022432"/>
    </source>
</evidence>
<dbReference type="Gene3D" id="3.40.50.10490">
    <property type="entry name" value="Glucose-6-phosphate isomerase like protein, domain 1"/>
    <property type="match status" value="2"/>
</dbReference>
<evidence type="ECO:0000256" key="2">
    <source>
        <dbReference type="ARBA" id="ARBA00006604"/>
    </source>
</evidence>
<dbReference type="InterPro" id="IPR018189">
    <property type="entry name" value="Phosphoglucose_isomerase_CS"/>
</dbReference>
<evidence type="ECO:0000256" key="7">
    <source>
        <dbReference type="HAMAP-Rule" id="MF_00473"/>
    </source>
</evidence>
<comment type="pathway">
    <text evidence="1 7 8">Carbohydrate degradation; glycolysis; D-glyceraldehyde 3-phosphate and glycerone phosphate from D-glucose: step 2/4.</text>
</comment>
<dbReference type="PROSITE" id="PS00174">
    <property type="entry name" value="P_GLUCOSE_ISOMERASE_2"/>
    <property type="match status" value="1"/>
</dbReference>
<dbReference type="AlphaFoldDB" id="A0A1Q2SVK1"/>
<dbReference type="GO" id="GO:0048029">
    <property type="term" value="F:monosaccharide binding"/>
    <property type="evidence" value="ECO:0007669"/>
    <property type="project" value="TreeGrafter"/>
</dbReference>
<keyword evidence="3 7" id="KW-0312">Gluconeogenesis</keyword>
<name>A0A1Q2SVK1_UNCXX</name>
<comment type="pathway">
    <text evidence="7">Carbohydrate biosynthesis; gluconeogenesis.</text>
</comment>
<dbReference type="CDD" id="cd05015">
    <property type="entry name" value="SIS_PGI_1"/>
    <property type="match status" value="1"/>
</dbReference>
<dbReference type="GO" id="GO:0097367">
    <property type="term" value="F:carbohydrate derivative binding"/>
    <property type="evidence" value="ECO:0007669"/>
    <property type="project" value="InterPro"/>
</dbReference>
<keyword evidence="5 7" id="KW-0413">Isomerase</keyword>
<keyword evidence="4 7" id="KW-0324">Glycolysis</keyword>
<accession>A0A1Q2SVK1</accession>
<proteinExistence type="inferred from homology"/>